<dbReference type="InterPro" id="IPR007312">
    <property type="entry name" value="Phosphoesterase"/>
</dbReference>
<sequence length="636" mass="70240">MALVVSVALGLAFGASPVRAGLEEIDHVVLFMQENRAFNHYFGTMAGVRGFNDPNVQVNPDGRSVWYQTVDESLSTKTDYLLPWYLNYLGGDWSASTQCMVAGSNGYDANHATLNGDLNNHWAVNNTPWSWGYFKKEDLPVHFAMAEAYTVNDMYQEGQITSTSPNRVTWVSGTINAPGSPTNPNGTGGVYIDNNETPGCETGADGDYSCYPLTWQTTFEVYESIGVTWQVWQDKDNFDDNPNAWFKQYQEAATDSPLYEHGNSFLYTLDDFTAAAANGTLPMVSIIIGQNELSEHPPWMPKDGAWLHQQIFNAVVNSPKYNSTALIVSYDETGGWGDAVLPYHSPEGTQGEWMNDPLGEFGQIFTGPGFRVPAWIVSPWTRGGRVFSERCDHNSQILFVEEWLKAKGYSNYTLDGMVPWRREHMCNYVNAFDFSNPDYSIPDVPVADPPHQDSSGNFDGSSLCQANFSKAQPPVPYGEQTLEDSLFFEDGFKEVVGYLTEGRYLTFEMNGYALSNPSSNANSSGVVSVSNATSNHESISQRWVIHYSQGVESGIFQVSSALDGRWIAQGATLVPAAQEQLATDFQISYLGNGQGYTIQYALPNNTAYLSIQQNGTLTSGNSSPLGFKVYSVSYHS</sequence>
<evidence type="ECO:0000256" key="2">
    <source>
        <dbReference type="SAM" id="SignalP"/>
    </source>
</evidence>
<dbReference type="EMBL" id="JAJTJA010000005">
    <property type="protein sequence ID" value="KAH8699073.1"/>
    <property type="molecule type" value="Genomic_DNA"/>
</dbReference>
<keyword evidence="2" id="KW-0732">Signal</keyword>
<reference evidence="3" key="1">
    <citation type="submission" date="2021-12" db="EMBL/GenBank/DDBJ databases">
        <title>Convergent genome expansion in fungi linked to evolution of root-endophyte symbiosis.</title>
        <authorList>
            <consortium name="DOE Joint Genome Institute"/>
            <person name="Ke Y.-H."/>
            <person name="Bonito G."/>
            <person name="Liao H.-L."/>
            <person name="Looney B."/>
            <person name="Rojas-Flechas A."/>
            <person name="Nash J."/>
            <person name="Hameed K."/>
            <person name="Schadt C."/>
            <person name="Martin F."/>
            <person name="Crous P.W."/>
            <person name="Miettinen O."/>
            <person name="Magnuson J.K."/>
            <person name="Labbe J."/>
            <person name="Jacobson D."/>
            <person name="Doktycz M.J."/>
            <person name="Veneault-Fourrey C."/>
            <person name="Kuo A."/>
            <person name="Mondo S."/>
            <person name="Calhoun S."/>
            <person name="Riley R."/>
            <person name="Ohm R."/>
            <person name="LaButti K."/>
            <person name="Andreopoulos B."/>
            <person name="Pangilinan J."/>
            <person name="Nolan M."/>
            <person name="Tritt A."/>
            <person name="Clum A."/>
            <person name="Lipzen A."/>
            <person name="Daum C."/>
            <person name="Barry K."/>
            <person name="Grigoriev I.V."/>
            <person name="Vilgalys R."/>
        </authorList>
    </citation>
    <scope>NUCLEOTIDE SEQUENCE</scope>
    <source>
        <strain evidence="3">PMI_201</strain>
    </source>
</reference>
<dbReference type="CDD" id="cd16014">
    <property type="entry name" value="PLC"/>
    <property type="match status" value="1"/>
</dbReference>
<dbReference type="Gene3D" id="3.40.720.10">
    <property type="entry name" value="Alkaline Phosphatase, subunit A"/>
    <property type="match status" value="1"/>
</dbReference>
<dbReference type="GeneID" id="70241267"/>
<dbReference type="Pfam" id="PF04185">
    <property type="entry name" value="Phosphoesterase"/>
    <property type="match status" value="1"/>
</dbReference>
<evidence type="ECO:0000313" key="4">
    <source>
        <dbReference type="Proteomes" id="UP001201262"/>
    </source>
</evidence>
<accession>A0AAD4Q1Z4</accession>
<feature type="chain" id="PRO_5042242408" evidence="2">
    <location>
        <begin position="21"/>
        <end position="636"/>
    </location>
</feature>
<dbReference type="GO" id="GO:0042578">
    <property type="term" value="F:phosphoric ester hydrolase activity"/>
    <property type="evidence" value="ECO:0007669"/>
    <property type="project" value="UniProtKB-ARBA"/>
</dbReference>
<feature type="signal peptide" evidence="2">
    <location>
        <begin position="1"/>
        <end position="20"/>
    </location>
</feature>
<evidence type="ECO:0000256" key="1">
    <source>
        <dbReference type="ARBA" id="ARBA00022801"/>
    </source>
</evidence>
<keyword evidence="4" id="KW-1185">Reference proteome</keyword>
<comment type="caution">
    <text evidence="3">The sequence shown here is derived from an EMBL/GenBank/DDBJ whole genome shotgun (WGS) entry which is preliminary data.</text>
</comment>
<dbReference type="InterPro" id="IPR017850">
    <property type="entry name" value="Alkaline_phosphatase_core_sf"/>
</dbReference>
<dbReference type="AlphaFoldDB" id="A0AAD4Q1Z4"/>
<evidence type="ECO:0000313" key="3">
    <source>
        <dbReference type="EMBL" id="KAH8699073.1"/>
    </source>
</evidence>
<dbReference type="PANTHER" id="PTHR31956:SF1">
    <property type="entry name" value="NON-SPECIFIC PHOSPHOLIPASE C1"/>
    <property type="match status" value="1"/>
</dbReference>
<dbReference type="Proteomes" id="UP001201262">
    <property type="component" value="Unassembled WGS sequence"/>
</dbReference>
<keyword evidence="1" id="KW-0378">Hydrolase</keyword>
<protein>
    <submittedName>
        <fullName evidence="3">Non-hemolytic phospholipase C</fullName>
    </submittedName>
</protein>
<proteinExistence type="predicted"/>
<organism evidence="3 4">
    <name type="scientific">Talaromyces proteolyticus</name>
    <dbReference type="NCBI Taxonomy" id="1131652"/>
    <lineage>
        <taxon>Eukaryota</taxon>
        <taxon>Fungi</taxon>
        <taxon>Dikarya</taxon>
        <taxon>Ascomycota</taxon>
        <taxon>Pezizomycotina</taxon>
        <taxon>Eurotiomycetes</taxon>
        <taxon>Eurotiomycetidae</taxon>
        <taxon>Eurotiales</taxon>
        <taxon>Trichocomaceae</taxon>
        <taxon>Talaromyces</taxon>
        <taxon>Talaromyces sect. Bacilispori</taxon>
    </lineage>
</organism>
<name>A0AAD4Q1Z4_9EURO</name>
<gene>
    <name evidence="3" type="ORF">BGW36DRAFT_293230</name>
</gene>
<dbReference type="RefSeq" id="XP_046073537.1">
    <property type="nucleotide sequence ID" value="XM_046210980.1"/>
</dbReference>
<dbReference type="PANTHER" id="PTHR31956">
    <property type="entry name" value="NON-SPECIFIC PHOSPHOLIPASE C4-RELATED"/>
    <property type="match status" value="1"/>
</dbReference>